<protein>
    <recommendedName>
        <fullName evidence="3">adenylate cyclase</fullName>
        <ecNumber evidence="3">4.6.1.1</ecNumber>
    </recommendedName>
</protein>
<dbReference type="AlphaFoldDB" id="A0A482XNS3"/>
<dbReference type="STRING" id="195883.A0A482XNS3"/>
<keyword evidence="7" id="KW-0067">ATP-binding</keyword>
<dbReference type="InParanoid" id="A0A482XNS3"/>
<comment type="caution">
    <text evidence="15">The sequence shown here is derived from an EMBL/GenBank/DDBJ whole genome shotgun (WGS) entry which is preliminary data.</text>
</comment>
<evidence type="ECO:0000256" key="10">
    <source>
        <dbReference type="ARBA" id="ARBA00023136"/>
    </source>
</evidence>
<feature type="transmembrane region" description="Helical" evidence="13">
    <location>
        <begin position="220"/>
        <end position="239"/>
    </location>
</feature>
<dbReference type="OrthoDB" id="6147412at2759"/>
<proteinExistence type="predicted"/>
<dbReference type="InterPro" id="IPR032628">
    <property type="entry name" value="AC_N"/>
</dbReference>
<dbReference type="SMART" id="SM00044">
    <property type="entry name" value="CYCc"/>
    <property type="match status" value="1"/>
</dbReference>
<dbReference type="SMR" id="A0A482XNS3"/>
<evidence type="ECO:0000256" key="3">
    <source>
        <dbReference type="ARBA" id="ARBA00012201"/>
    </source>
</evidence>
<dbReference type="GO" id="GO:0005524">
    <property type="term" value="F:ATP binding"/>
    <property type="evidence" value="ECO:0007669"/>
    <property type="project" value="UniProtKB-KW"/>
</dbReference>
<dbReference type="GO" id="GO:0005886">
    <property type="term" value="C:plasma membrane"/>
    <property type="evidence" value="ECO:0007669"/>
    <property type="project" value="TreeGrafter"/>
</dbReference>
<comment type="subcellular location">
    <subcellularLocation>
        <location evidence="2">Membrane</location>
        <topology evidence="2">Multi-pass membrane protein</topology>
    </subcellularLocation>
</comment>
<reference evidence="15 16" key="1">
    <citation type="journal article" date="2017" name="Gigascience">
        <title>Genome sequence of the small brown planthopper, Laodelphax striatellus.</title>
        <authorList>
            <person name="Zhu J."/>
            <person name="Jiang F."/>
            <person name="Wang X."/>
            <person name="Yang P."/>
            <person name="Bao Y."/>
            <person name="Zhao W."/>
            <person name="Wang W."/>
            <person name="Lu H."/>
            <person name="Wang Q."/>
            <person name="Cui N."/>
            <person name="Li J."/>
            <person name="Chen X."/>
            <person name="Luo L."/>
            <person name="Yu J."/>
            <person name="Kang L."/>
            <person name="Cui F."/>
        </authorList>
    </citation>
    <scope>NUCLEOTIDE SEQUENCE [LARGE SCALE GENOMIC DNA]</scope>
    <source>
        <strain evidence="15">Lst14</strain>
    </source>
</reference>
<feature type="transmembrane region" description="Helical" evidence="13">
    <location>
        <begin position="117"/>
        <end position="139"/>
    </location>
</feature>
<sequence>MTCGRAAANSFRETDDRGGGDEQAGHESLLQCDADLLLPRADRLPFRARSPARMQEYSLLVDACLRKPQLGARFSNLQRELQSHLTHLLGLLAALASLLGGWQLWAPRPPTPPPPLASAPLLAAIACLITYSGLVAVLMRPALNEIYLLAASYVVVGTFASLQLALALGRLGPPLWAAVFFVYITYALLPVRLREALLAGLLLATLQLVCTAHLHDWNEIATVGLILASTNLAGAMTHYPSEQSKRQAFLETRQCIEARLTRQRENQKQERLLLSVLPRHVAMEMKADIAGKPQDSMFHKIYIQKHENVSILFADICGFTSLSDQCTAQELVRLLNELFARFDRLAQEHCCLRIKLLGDCYYCVSGLPEPRPDHAHCCVEMGLDMIDAIAQTSLKKPSGYSMNGSVAKELRVMGHTGQANKHHKLKFGESVELKDPEDEVNDYLMKAIDARSIDHLRAEHCQTFMLRFRDPKIEEKYTTERDRMLSIYFVCSLLLYLTVIAVQLIIFPHSLMMYIVFVGGWTVVMSVNILILAENSKRRWLNCLKGVSGRLHRNRTITQFLASTVVIATFTVAIVPMIDSDKWMHRNETVIVRLQNSSSESNSTTDDLDETAGDLIYKELPPTNLSDVTEEVKQVLEQRGYPLTCRGQIEVKGKGTMVTYFLDGFADKWNAIKDIL</sequence>
<comment type="catalytic activity">
    <reaction evidence="1">
        <text>ATP = 3',5'-cyclic AMP + diphosphate</text>
        <dbReference type="Rhea" id="RHEA:15389"/>
        <dbReference type="ChEBI" id="CHEBI:30616"/>
        <dbReference type="ChEBI" id="CHEBI:33019"/>
        <dbReference type="ChEBI" id="CHEBI:58165"/>
        <dbReference type="EC" id="4.6.1.1"/>
    </reaction>
</comment>
<dbReference type="GO" id="GO:0046872">
    <property type="term" value="F:metal ion binding"/>
    <property type="evidence" value="ECO:0007669"/>
    <property type="project" value="UniProtKB-KW"/>
</dbReference>
<evidence type="ECO:0000313" key="15">
    <source>
        <dbReference type="EMBL" id="RZF47573.1"/>
    </source>
</evidence>
<keyword evidence="16" id="KW-1185">Reference proteome</keyword>
<evidence type="ECO:0000256" key="5">
    <source>
        <dbReference type="ARBA" id="ARBA00022723"/>
    </source>
</evidence>
<dbReference type="GO" id="GO:0007189">
    <property type="term" value="P:adenylate cyclase-activating G protein-coupled receptor signaling pathway"/>
    <property type="evidence" value="ECO:0007669"/>
    <property type="project" value="TreeGrafter"/>
</dbReference>
<evidence type="ECO:0000256" key="6">
    <source>
        <dbReference type="ARBA" id="ARBA00022741"/>
    </source>
</evidence>
<feature type="transmembrane region" description="Helical" evidence="13">
    <location>
        <begin position="85"/>
        <end position="105"/>
    </location>
</feature>
<evidence type="ECO:0000256" key="7">
    <source>
        <dbReference type="ARBA" id="ARBA00022840"/>
    </source>
</evidence>
<keyword evidence="6" id="KW-0547">Nucleotide-binding</keyword>
<feature type="transmembrane region" description="Helical" evidence="13">
    <location>
        <begin position="485"/>
        <end position="506"/>
    </location>
</feature>
<evidence type="ECO:0000256" key="9">
    <source>
        <dbReference type="ARBA" id="ARBA00022989"/>
    </source>
</evidence>
<dbReference type="PROSITE" id="PS50125">
    <property type="entry name" value="GUANYLATE_CYCLASE_2"/>
    <property type="match status" value="1"/>
</dbReference>
<dbReference type="GO" id="GO:0009190">
    <property type="term" value="P:cyclic nucleotide biosynthetic process"/>
    <property type="evidence" value="ECO:0007669"/>
    <property type="project" value="InterPro"/>
</dbReference>
<evidence type="ECO:0000256" key="13">
    <source>
        <dbReference type="SAM" id="Phobius"/>
    </source>
</evidence>
<dbReference type="InterPro" id="IPR029787">
    <property type="entry name" value="Nucleotide_cyclase"/>
</dbReference>
<keyword evidence="11" id="KW-0456">Lyase</keyword>
<dbReference type="EMBL" id="QKKF02004001">
    <property type="protein sequence ID" value="RZF47573.1"/>
    <property type="molecule type" value="Genomic_DNA"/>
</dbReference>
<dbReference type="CDD" id="cd07302">
    <property type="entry name" value="CHD"/>
    <property type="match status" value="1"/>
</dbReference>
<gene>
    <name evidence="15" type="ORF">LSTR_LSTR011371</name>
</gene>
<dbReference type="EC" id="4.6.1.1" evidence="3"/>
<feature type="domain" description="Guanylate cyclase" evidence="14">
    <location>
        <begin position="310"/>
        <end position="417"/>
    </location>
</feature>
<feature type="transmembrane region" description="Helical" evidence="13">
    <location>
        <begin position="560"/>
        <end position="578"/>
    </location>
</feature>
<dbReference type="SUPFAM" id="SSF55073">
    <property type="entry name" value="Nucleotide cyclase"/>
    <property type="match status" value="1"/>
</dbReference>
<feature type="transmembrane region" description="Helical" evidence="13">
    <location>
        <begin position="196"/>
        <end position="214"/>
    </location>
</feature>
<dbReference type="Proteomes" id="UP000291343">
    <property type="component" value="Unassembled WGS sequence"/>
</dbReference>
<name>A0A482XNS3_LAOST</name>
<evidence type="ECO:0000313" key="16">
    <source>
        <dbReference type="Proteomes" id="UP000291343"/>
    </source>
</evidence>
<keyword evidence="8" id="KW-0460">Magnesium</keyword>
<dbReference type="Gene3D" id="3.30.70.1230">
    <property type="entry name" value="Nucleotide cyclase"/>
    <property type="match status" value="2"/>
</dbReference>
<accession>A0A482XNS3</accession>
<dbReference type="InterPro" id="IPR001054">
    <property type="entry name" value="A/G_cyclase"/>
</dbReference>
<feature type="transmembrane region" description="Helical" evidence="13">
    <location>
        <begin position="146"/>
        <end position="165"/>
    </location>
</feature>
<evidence type="ECO:0000256" key="2">
    <source>
        <dbReference type="ARBA" id="ARBA00004141"/>
    </source>
</evidence>
<evidence type="ECO:0000256" key="4">
    <source>
        <dbReference type="ARBA" id="ARBA00022692"/>
    </source>
</evidence>
<evidence type="ECO:0000259" key="14">
    <source>
        <dbReference type="PROSITE" id="PS50125"/>
    </source>
</evidence>
<evidence type="ECO:0000256" key="1">
    <source>
        <dbReference type="ARBA" id="ARBA00001593"/>
    </source>
</evidence>
<feature type="region of interest" description="Disordered" evidence="12">
    <location>
        <begin position="1"/>
        <end position="25"/>
    </location>
</feature>
<keyword evidence="9 13" id="KW-1133">Transmembrane helix</keyword>
<dbReference type="GO" id="GO:0035556">
    <property type="term" value="P:intracellular signal transduction"/>
    <property type="evidence" value="ECO:0007669"/>
    <property type="project" value="InterPro"/>
</dbReference>
<keyword evidence="10 13" id="KW-0472">Membrane</keyword>
<dbReference type="PANTHER" id="PTHR45627">
    <property type="entry name" value="ADENYLATE CYCLASE TYPE 1"/>
    <property type="match status" value="1"/>
</dbReference>
<keyword evidence="4 13" id="KW-0812">Transmembrane</keyword>
<evidence type="ECO:0000256" key="12">
    <source>
        <dbReference type="SAM" id="MobiDB-lite"/>
    </source>
</evidence>
<dbReference type="PANTHER" id="PTHR45627:SF16">
    <property type="entry name" value="ADENYLATE CYCLASE"/>
    <property type="match status" value="1"/>
</dbReference>
<evidence type="ECO:0000256" key="8">
    <source>
        <dbReference type="ARBA" id="ARBA00022842"/>
    </source>
</evidence>
<dbReference type="GO" id="GO:0004016">
    <property type="term" value="F:adenylate cyclase activity"/>
    <property type="evidence" value="ECO:0007669"/>
    <property type="project" value="UniProtKB-EC"/>
</dbReference>
<evidence type="ECO:0000256" key="11">
    <source>
        <dbReference type="ARBA" id="ARBA00023239"/>
    </source>
</evidence>
<dbReference type="Pfam" id="PF00211">
    <property type="entry name" value="Guanylate_cyc"/>
    <property type="match status" value="2"/>
</dbReference>
<dbReference type="Pfam" id="PF16214">
    <property type="entry name" value="AC_N"/>
    <property type="match status" value="1"/>
</dbReference>
<keyword evidence="5" id="KW-0479">Metal-binding</keyword>
<feature type="compositionally biased region" description="Basic and acidic residues" evidence="12">
    <location>
        <begin position="12"/>
        <end position="25"/>
    </location>
</feature>
<feature type="transmembrane region" description="Helical" evidence="13">
    <location>
        <begin position="512"/>
        <end position="533"/>
    </location>
</feature>
<feature type="transmembrane region" description="Helical" evidence="13">
    <location>
        <begin position="171"/>
        <end position="189"/>
    </location>
</feature>
<organism evidence="15 16">
    <name type="scientific">Laodelphax striatellus</name>
    <name type="common">Small brown planthopper</name>
    <name type="synonym">Delphax striatella</name>
    <dbReference type="NCBI Taxonomy" id="195883"/>
    <lineage>
        <taxon>Eukaryota</taxon>
        <taxon>Metazoa</taxon>
        <taxon>Ecdysozoa</taxon>
        <taxon>Arthropoda</taxon>
        <taxon>Hexapoda</taxon>
        <taxon>Insecta</taxon>
        <taxon>Pterygota</taxon>
        <taxon>Neoptera</taxon>
        <taxon>Paraneoptera</taxon>
        <taxon>Hemiptera</taxon>
        <taxon>Auchenorrhyncha</taxon>
        <taxon>Fulgoroidea</taxon>
        <taxon>Delphacidae</taxon>
        <taxon>Criomorphinae</taxon>
        <taxon>Laodelphax</taxon>
    </lineage>
</organism>